<dbReference type="GO" id="GO:0016020">
    <property type="term" value="C:membrane"/>
    <property type="evidence" value="ECO:0007669"/>
    <property type="project" value="UniProtKB-SubCell"/>
</dbReference>
<evidence type="ECO:0000256" key="5">
    <source>
        <dbReference type="ARBA" id="ARBA00023136"/>
    </source>
</evidence>
<evidence type="ECO:0000256" key="6">
    <source>
        <dbReference type="SAM" id="Phobius"/>
    </source>
</evidence>
<evidence type="ECO:0000256" key="3">
    <source>
        <dbReference type="ARBA" id="ARBA00022692"/>
    </source>
</evidence>
<evidence type="ECO:0000256" key="1">
    <source>
        <dbReference type="ARBA" id="ARBA00004141"/>
    </source>
</evidence>
<dbReference type="AlphaFoldDB" id="A0A835A0X6"/>
<protein>
    <submittedName>
        <fullName evidence="7">Uncharacterized protein</fullName>
    </submittedName>
</protein>
<dbReference type="EMBL" id="JACEFO010002724">
    <property type="protein sequence ID" value="KAF8650551.1"/>
    <property type="molecule type" value="Genomic_DNA"/>
</dbReference>
<dbReference type="PANTHER" id="PTHR11654">
    <property type="entry name" value="OLIGOPEPTIDE TRANSPORTER-RELATED"/>
    <property type="match status" value="1"/>
</dbReference>
<keyword evidence="4 6" id="KW-1133">Transmembrane helix</keyword>
<keyword evidence="8" id="KW-1185">Reference proteome</keyword>
<evidence type="ECO:0000313" key="7">
    <source>
        <dbReference type="EMBL" id="KAF8650551.1"/>
    </source>
</evidence>
<dbReference type="OrthoDB" id="8904098at2759"/>
<gene>
    <name evidence="7" type="ORF">HU200_063926</name>
</gene>
<feature type="transmembrane region" description="Helical" evidence="6">
    <location>
        <begin position="770"/>
        <end position="788"/>
    </location>
</feature>
<feature type="transmembrane region" description="Helical" evidence="6">
    <location>
        <begin position="386"/>
        <end position="405"/>
    </location>
</feature>
<evidence type="ECO:0000313" key="8">
    <source>
        <dbReference type="Proteomes" id="UP000636709"/>
    </source>
</evidence>
<comment type="subcellular location">
    <subcellularLocation>
        <location evidence="1">Membrane</location>
        <topology evidence="1">Multi-pass membrane protein</topology>
    </subcellularLocation>
</comment>
<feature type="transmembrane region" description="Helical" evidence="6">
    <location>
        <begin position="641"/>
        <end position="662"/>
    </location>
</feature>
<accession>A0A835A0X6</accession>
<dbReference type="Gene3D" id="1.20.1250.20">
    <property type="entry name" value="MFS general substrate transporter like domains"/>
    <property type="match status" value="1"/>
</dbReference>
<reference evidence="7" key="1">
    <citation type="submission" date="2020-07" db="EMBL/GenBank/DDBJ databases">
        <title>Genome sequence and genetic diversity analysis of an under-domesticated orphan crop, white fonio (Digitaria exilis).</title>
        <authorList>
            <person name="Bennetzen J.L."/>
            <person name="Chen S."/>
            <person name="Ma X."/>
            <person name="Wang X."/>
            <person name="Yssel A.E.J."/>
            <person name="Chaluvadi S.R."/>
            <person name="Johnson M."/>
            <person name="Gangashetty P."/>
            <person name="Hamidou F."/>
            <person name="Sanogo M.D."/>
            <person name="Zwaenepoel A."/>
            <person name="Wallace J."/>
            <person name="Van De Peer Y."/>
            <person name="Van Deynze A."/>
        </authorList>
    </citation>
    <scope>NUCLEOTIDE SEQUENCE</scope>
    <source>
        <tissue evidence="7">Leaves</tissue>
    </source>
</reference>
<feature type="transmembrane region" description="Helical" evidence="6">
    <location>
        <begin position="411"/>
        <end position="433"/>
    </location>
</feature>
<keyword evidence="3 6" id="KW-0812">Transmembrane</keyword>
<comment type="similarity">
    <text evidence="2">Belongs to the major facilitator superfamily. Proton-dependent oligopeptide transporter (POT/PTR) (TC 2.A.17) family.</text>
</comment>
<organism evidence="7 8">
    <name type="scientific">Digitaria exilis</name>
    <dbReference type="NCBI Taxonomy" id="1010633"/>
    <lineage>
        <taxon>Eukaryota</taxon>
        <taxon>Viridiplantae</taxon>
        <taxon>Streptophyta</taxon>
        <taxon>Embryophyta</taxon>
        <taxon>Tracheophyta</taxon>
        <taxon>Spermatophyta</taxon>
        <taxon>Magnoliopsida</taxon>
        <taxon>Liliopsida</taxon>
        <taxon>Poales</taxon>
        <taxon>Poaceae</taxon>
        <taxon>PACMAD clade</taxon>
        <taxon>Panicoideae</taxon>
        <taxon>Panicodae</taxon>
        <taxon>Paniceae</taxon>
        <taxon>Anthephorinae</taxon>
        <taxon>Digitaria</taxon>
    </lineage>
</organism>
<name>A0A835A0X6_9POAL</name>
<dbReference type="InterPro" id="IPR036259">
    <property type="entry name" value="MFS_trans_sf"/>
</dbReference>
<sequence>MPRAPHGRRLNDVLCVADDASRSDRILARQPAACTRRFAQGNSLTVESSVPVQVQPIARALLPPPPLPCIVCRCMSIPCAGLRYRLPGHRRNGAFPHGKACACTDPAADRLPAGCPAARRPPTHRCAFEPLVRPGVLSLREDCGEMLDPWPSTGAIQILRMHERPVPDSVRAAPTVNERGASPPQQAEAAAMAMAMEETTRKTAGRKKGGLKTMPFIFANEVAEKLAVVGFSTNMLTYLTTQLHMPLAKAATTLTNFGGTSAATPLIGAFLADACIGRFWTIAAASVVYQVVLETSDDVGVNWQQGMALLTVSASLPQFRPPPCKPGGAVACQEAAPWQLSILYVSLLLNAVGAGGYRPCIVAFGADQFDESRAAERARSWGFFNWYYFCNGASMLVAVTAVVYVQDNVGWGWGLGVPAFFMGVSVAAFVAGYPMYRRLDPAGSPFTRLVQVVVAAVKKRRMPASDVDAGRLYENDELDAPISMYGKLVHTEQLRYAALLCYYRPSVLFFDRAAVVTDGDLVTPPSDASSSSKPSPTPVPNPWRLSTVHRVEELKSVIRMGPIWAAGILVITASSTQGTFSLQQATTMDRRLFPGLSTFQIPAASMTVFGLLAMLLTLFVYDRALVPVARRFTGLDRGISFLHRMGVGFAISGLATLVAGFVERHRRDAAAAATGGAMDAGTSPVSAYWLVPQYALHGVAEAFNSVGHLEFMYDQAPESMRSTATALFWLSISLGSYASTVLVDAVHRWSAGPGGANWLPDNINHGRLDYFYWVVTALQVMNLLYYVVCAKRFTFKPVQLHKEEEEEVGKAVVELQEKV</sequence>
<dbReference type="InterPro" id="IPR000109">
    <property type="entry name" value="POT_fam"/>
</dbReference>
<feature type="transmembrane region" description="Helical" evidence="6">
    <location>
        <begin position="599"/>
        <end position="621"/>
    </location>
</feature>
<dbReference type="Proteomes" id="UP000636709">
    <property type="component" value="Unassembled WGS sequence"/>
</dbReference>
<comment type="caution">
    <text evidence="7">The sequence shown here is derived from an EMBL/GenBank/DDBJ whole genome shotgun (WGS) entry which is preliminary data.</text>
</comment>
<keyword evidence="5 6" id="KW-0472">Membrane</keyword>
<evidence type="ECO:0000256" key="2">
    <source>
        <dbReference type="ARBA" id="ARBA00005982"/>
    </source>
</evidence>
<feature type="transmembrane region" description="Helical" evidence="6">
    <location>
        <begin position="727"/>
        <end position="750"/>
    </location>
</feature>
<proteinExistence type="inferred from homology"/>
<dbReference type="SUPFAM" id="SSF103473">
    <property type="entry name" value="MFS general substrate transporter"/>
    <property type="match status" value="1"/>
</dbReference>
<dbReference type="Pfam" id="PF00854">
    <property type="entry name" value="PTR2"/>
    <property type="match status" value="1"/>
</dbReference>
<evidence type="ECO:0000256" key="4">
    <source>
        <dbReference type="ARBA" id="ARBA00022989"/>
    </source>
</evidence>
<dbReference type="GO" id="GO:0022857">
    <property type="term" value="F:transmembrane transporter activity"/>
    <property type="evidence" value="ECO:0007669"/>
    <property type="project" value="InterPro"/>
</dbReference>